<dbReference type="KEGG" id="sxi:SXIM_15770"/>
<sequence>MKFDMGADTLTTLGGQTITSGDDLSGLVTRLVDSIQPLEGKFNGRGREAFQYFKEHADEIAVALRISLGQIQEGQSGMETAFASGDQEQEDNARQSQSAMNFDAAKF</sequence>
<accession>A0A0F7CNI3</accession>
<evidence type="ECO:0000313" key="3">
    <source>
        <dbReference type="Proteomes" id="UP000034034"/>
    </source>
</evidence>
<evidence type="ECO:0000313" key="2">
    <source>
        <dbReference type="EMBL" id="AKG42961.1"/>
    </source>
</evidence>
<dbReference type="EMBL" id="CP009922">
    <property type="protein sequence ID" value="AKG42961.1"/>
    <property type="molecule type" value="Genomic_DNA"/>
</dbReference>
<protein>
    <submittedName>
        <fullName evidence="2">Uncharacterized protein</fullName>
    </submittedName>
</protein>
<dbReference type="AlphaFoldDB" id="A0A0F7CNI3"/>
<dbReference type="STRING" id="408015.SXIM_15770"/>
<dbReference type="InterPro" id="IPR036689">
    <property type="entry name" value="ESAT-6-like_sf"/>
</dbReference>
<keyword evidence="3" id="KW-1185">Reference proteome</keyword>
<dbReference type="RefSeq" id="WP_030725551.1">
    <property type="nucleotide sequence ID" value="NZ_CBDRAA010000001.1"/>
</dbReference>
<name>A0A0F7CNI3_9ACTN</name>
<feature type="region of interest" description="Disordered" evidence="1">
    <location>
        <begin position="82"/>
        <end position="107"/>
    </location>
</feature>
<dbReference type="PATRIC" id="fig|408015.6.peg.1613"/>
<organism evidence="2 3">
    <name type="scientific">Streptomyces xiamenensis</name>
    <dbReference type="NCBI Taxonomy" id="408015"/>
    <lineage>
        <taxon>Bacteria</taxon>
        <taxon>Bacillati</taxon>
        <taxon>Actinomycetota</taxon>
        <taxon>Actinomycetes</taxon>
        <taxon>Kitasatosporales</taxon>
        <taxon>Streptomycetaceae</taxon>
        <taxon>Streptomyces</taxon>
    </lineage>
</organism>
<dbReference type="Proteomes" id="UP000034034">
    <property type="component" value="Chromosome"/>
</dbReference>
<dbReference type="SUPFAM" id="SSF140453">
    <property type="entry name" value="EsxAB dimer-like"/>
    <property type="match status" value="1"/>
</dbReference>
<dbReference type="HOGENOM" id="CLU_2169597_0_0_11"/>
<proteinExistence type="predicted"/>
<reference evidence="2" key="1">
    <citation type="submission" date="2019-08" db="EMBL/GenBank/DDBJ databases">
        <title>Complete genome sequence of a mangrove-derived Streptomyces xiamenensis.</title>
        <authorList>
            <person name="Xu J."/>
        </authorList>
    </citation>
    <scope>NUCLEOTIDE SEQUENCE</scope>
    <source>
        <strain evidence="2">318</strain>
    </source>
</reference>
<evidence type="ECO:0000256" key="1">
    <source>
        <dbReference type="SAM" id="MobiDB-lite"/>
    </source>
</evidence>
<gene>
    <name evidence="2" type="ORF">SXIM_15770</name>
</gene>